<proteinExistence type="inferred from homology"/>
<dbReference type="InterPro" id="IPR015527">
    <property type="entry name" value="Pept_C26_g-glut_hydrolase"/>
</dbReference>
<dbReference type="EC" id="3.4.19.9" evidence="3 7"/>
<dbReference type="Pfam" id="PF07722">
    <property type="entry name" value="Peptidase_C26"/>
    <property type="match status" value="1"/>
</dbReference>
<dbReference type="PANTHER" id="PTHR11315:SF0">
    <property type="entry name" value="FOLATE GAMMA-GLUTAMYL HYDROLASE"/>
    <property type="match status" value="1"/>
</dbReference>
<organism evidence="9 10">
    <name type="scientific">Cordylochernes scorpioides</name>
    <dbReference type="NCBI Taxonomy" id="51811"/>
    <lineage>
        <taxon>Eukaryota</taxon>
        <taxon>Metazoa</taxon>
        <taxon>Ecdysozoa</taxon>
        <taxon>Arthropoda</taxon>
        <taxon>Chelicerata</taxon>
        <taxon>Arachnida</taxon>
        <taxon>Pseudoscorpiones</taxon>
        <taxon>Cheliferoidea</taxon>
        <taxon>Chernetidae</taxon>
        <taxon>Cordylochernes</taxon>
    </lineage>
</organism>
<keyword evidence="5 8" id="KW-0732">Signal</keyword>
<name>A0ABY6LL66_9ARAC</name>
<feature type="signal peptide" evidence="8">
    <location>
        <begin position="1"/>
        <end position="19"/>
    </location>
</feature>
<reference evidence="9 10" key="1">
    <citation type="submission" date="2022-01" db="EMBL/GenBank/DDBJ databases">
        <title>A chromosomal length assembly of Cordylochernes scorpioides.</title>
        <authorList>
            <person name="Zeh D."/>
            <person name="Zeh J."/>
        </authorList>
    </citation>
    <scope>NUCLEOTIDE SEQUENCE [LARGE SCALE GENOMIC DNA]</scope>
    <source>
        <strain evidence="9">IN4F17</strain>
        <tissue evidence="9">Whole Body</tissue>
    </source>
</reference>
<evidence type="ECO:0000256" key="5">
    <source>
        <dbReference type="ARBA" id="ARBA00022729"/>
    </source>
</evidence>
<feature type="active site" description="Nucleophile" evidence="7">
    <location>
        <position position="126"/>
    </location>
</feature>
<dbReference type="PANTHER" id="PTHR11315">
    <property type="entry name" value="PROTEASE FAMILY C26 GAMMA-GLUTAMYL HYDROLASE"/>
    <property type="match status" value="1"/>
</dbReference>
<dbReference type="InterPro" id="IPR011697">
    <property type="entry name" value="Peptidase_C26"/>
</dbReference>
<evidence type="ECO:0000256" key="4">
    <source>
        <dbReference type="ARBA" id="ARBA00022525"/>
    </source>
</evidence>
<evidence type="ECO:0000256" key="1">
    <source>
        <dbReference type="ARBA" id="ARBA00004239"/>
    </source>
</evidence>
<dbReference type="PROSITE" id="PS51273">
    <property type="entry name" value="GATASE_TYPE_1"/>
    <property type="match status" value="1"/>
</dbReference>
<feature type="active site" evidence="7">
    <location>
        <position position="235"/>
    </location>
</feature>
<keyword evidence="10" id="KW-1185">Reference proteome</keyword>
<sequence length="313" mass="35476">MKLVVVAAILLALIGWCQGIQLNNRPIIGVMSQETYGRQTKYGYSYIAASYVKFLESAGARVVPVLLGQPPSYYTTLADSLNGLLFPGGGTSIVDSDFSRKGFLLFNAALKKNLRDNVYFPVWGTCLGFELLMYFCANQQVWLKSCAAQDMAAPLNLTTEQSRLIDSLSLTIRDSIQHENVTVNYHQWCLTPHNFTASGLNQTFKVVSTNRDTRGLEYISTVEAHNLPIYATAWHPEKNQFEFTHRTNHSHIPHSPQAIRVGQEFANFFVNEARRNSQTFPTEQMENSYLIYNYHSVYTGVNGSDFEQKYYFN</sequence>
<comment type="subcellular location">
    <subcellularLocation>
        <location evidence="1">Secreted</location>
        <location evidence="1">Extracellular space</location>
    </subcellularLocation>
</comment>
<evidence type="ECO:0000256" key="3">
    <source>
        <dbReference type="ARBA" id="ARBA00012886"/>
    </source>
</evidence>
<feature type="chain" id="PRO_5046172491" description="folate gamma-glutamyl hydrolase" evidence="8">
    <location>
        <begin position="20"/>
        <end position="313"/>
    </location>
</feature>
<evidence type="ECO:0000313" key="9">
    <source>
        <dbReference type="EMBL" id="UYV81927.1"/>
    </source>
</evidence>
<evidence type="ECO:0000256" key="7">
    <source>
        <dbReference type="PROSITE-ProRule" id="PRU00607"/>
    </source>
</evidence>
<protein>
    <recommendedName>
        <fullName evidence="3 7">folate gamma-glutamyl hydrolase</fullName>
        <ecNumber evidence="3 7">3.4.19.9</ecNumber>
    </recommendedName>
</protein>
<dbReference type="Gene3D" id="3.40.50.880">
    <property type="match status" value="1"/>
</dbReference>
<evidence type="ECO:0000256" key="2">
    <source>
        <dbReference type="ARBA" id="ARBA00011083"/>
    </source>
</evidence>
<gene>
    <name evidence="9" type="ORF">LAZ67_21000163</name>
</gene>
<accession>A0ABY6LL66</accession>
<dbReference type="InterPro" id="IPR029062">
    <property type="entry name" value="Class_I_gatase-like"/>
</dbReference>
<comment type="catalytic activity">
    <reaction evidence="7">
        <text>(6S)-5,6,7,8-tetrahydrofolyl-(gamma-L-Glu)(n) + (n-1) H2O = (6S)-5,6,7,8-tetrahydrofolate + (n-1) L-glutamate</text>
        <dbReference type="Rhea" id="RHEA:56784"/>
        <dbReference type="Rhea" id="RHEA-COMP:14738"/>
        <dbReference type="ChEBI" id="CHEBI:15377"/>
        <dbReference type="ChEBI" id="CHEBI:29985"/>
        <dbReference type="ChEBI" id="CHEBI:57453"/>
        <dbReference type="ChEBI" id="CHEBI:141005"/>
        <dbReference type="EC" id="3.4.19.9"/>
    </reaction>
</comment>
<evidence type="ECO:0000256" key="8">
    <source>
        <dbReference type="SAM" id="SignalP"/>
    </source>
</evidence>
<keyword evidence="6 7" id="KW-0378">Hydrolase</keyword>
<keyword evidence="4" id="KW-0964">Secreted</keyword>
<dbReference type="PROSITE" id="PS51275">
    <property type="entry name" value="PEPTIDASE_C26_GGH"/>
    <property type="match status" value="1"/>
</dbReference>
<evidence type="ECO:0000313" key="10">
    <source>
        <dbReference type="Proteomes" id="UP001235939"/>
    </source>
</evidence>
<dbReference type="SUPFAM" id="SSF52317">
    <property type="entry name" value="Class I glutamine amidotransferase-like"/>
    <property type="match status" value="1"/>
</dbReference>
<dbReference type="EMBL" id="CP092883">
    <property type="protein sequence ID" value="UYV81927.1"/>
    <property type="molecule type" value="Genomic_DNA"/>
</dbReference>
<comment type="similarity">
    <text evidence="2">Belongs to the peptidase C26 family.</text>
</comment>
<dbReference type="Proteomes" id="UP001235939">
    <property type="component" value="Chromosome 21"/>
</dbReference>
<evidence type="ECO:0000256" key="6">
    <source>
        <dbReference type="ARBA" id="ARBA00022801"/>
    </source>
</evidence>